<reference evidence="1" key="1">
    <citation type="submission" date="2024-02" db="EMBL/GenBank/DDBJ databases">
        <authorList>
            <consortium name="ELIXIR-Norway"/>
            <consortium name="Elixir Norway"/>
        </authorList>
    </citation>
    <scope>NUCLEOTIDE SEQUENCE</scope>
</reference>
<protein>
    <submittedName>
        <fullName evidence="1">Uncharacterized protein</fullName>
    </submittedName>
</protein>
<dbReference type="Proteomes" id="UP001497444">
    <property type="component" value="Chromosome 16"/>
</dbReference>
<name>A0ABP0WCI6_9BRYO</name>
<sequence length="86" mass="9292">MMDSGNRTPGEGIHAALGLDSALYEESFNKLYSEAAVWKAEKARLKELLMTTTSDLKEKTLSLSALQAALADALIAKAIHLLSDEI</sequence>
<proteinExistence type="predicted"/>
<gene>
    <name evidence="1" type="ORF">CSSPJE1EN1_LOCUS10040</name>
</gene>
<evidence type="ECO:0000313" key="2">
    <source>
        <dbReference type="Proteomes" id="UP001497444"/>
    </source>
</evidence>
<evidence type="ECO:0000313" key="1">
    <source>
        <dbReference type="EMBL" id="CAK9264562.1"/>
    </source>
</evidence>
<organism evidence="1 2">
    <name type="scientific">Sphagnum jensenii</name>
    <dbReference type="NCBI Taxonomy" id="128206"/>
    <lineage>
        <taxon>Eukaryota</taxon>
        <taxon>Viridiplantae</taxon>
        <taxon>Streptophyta</taxon>
        <taxon>Embryophyta</taxon>
        <taxon>Bryophyta</taxon>
        <taxon>Sphagnophytina</taxon>
        <taxon>Sphagnopsida</taxon>
        <taxon>Sphagnales</taxon>
        <taxon>Sphagnaceae</taxon>
        <taxon>Sphagnum</taxon>
    </lineage>
</organism>
<accession>A0ABP0WCI6</accession>
<dbReference type="EMBL" id="OZ020111">
    <property type="protein sequence ID" value="CAK9264562.1"/>
    <property type="molecule type" value="Genomic_DNA"/>
</dbReference>
<keyword evidence="2" id="KW-1185">Reference proteome</keyword>